<dbReference type="HOGENOM" id="CLU_053545_0_0_1"/>
<name>C9SMV0_VERA1</name>
<dbReference type="OrthoDB" id="4148662at2759"/>
<evidence type="ECO:0000313" key="3">
    <source>
        <dbReference type="EMBL" id="EEY20115.1"/>
    </source>
</evidence>
<feature type="compositionally biased region" description="Basic and acidic residues" evidence="1">
    <location>
        <begin position="249"/>
        <end position="258"/>
    </location>
</feature>
<dbReference type="KEGG" id="val:VDBG_06224"/>
<protein>
    <submittedName>
        <fullName evidence="3">Uncharacterized protein</fullName>
    </submittedName>
</protein>
<sequence length="265" mass="28281">MASRDAFISNGTCYLAPGQEAIDSMIPCGNDAFGRVSCCQQGDMCLTSNACYNQQFGVTYLAGCSDPTYDHRSCPDKGAFDGTPWVGLTYCNGTSEQWVACEQSGRQDALTEADQCWCPQTDRTVAFTASSVSTETPEPTDNGLSTPARIGIGVGVGVGSAVLLALLALFFFTRRRRQRHEAQANASAKGDRPDSLMPPSEAPQTPTTAVSEIDSRAATPWALRTELDGKSLAAEMDVPPVPPVPSQLGEKKEKKSDEPVFELPA</sequence>
<dbReference type="RefSeq" id="XP_003003782.1">
    <property type="nucleotide sequence ID" value="XM_003003736.1"/>
</dbReference>
<accession>C9SMV0</accession>
<dbReference type="GeneID" id="9534966"/>
<dbReference type="Proteomes" id="UP000008698">
    <property type="component" value="Unassembled WGS sequence"/>
</dbReference>
<feature type="region of interest" description="Disordered" evidence="1">
    <location>
        <begin position="181"/>
        <end position="265"/>
    </location>
</feature>
<keyword evidence="2" id="KW-1133">Transmembrane helix</keyword>
<dbReference type="EMBL" id="DS985220">
    <property type="protein sequence ID" value="EEY20115.1"/>
    <property type="molecule type" value="Genomic_DNA"/>
</dbReference>
<evidence type="ECO:0000256" key="1">
    <source>
        <dbReference type="SAM" id="MobiDB-lite"/>
    </source>
</evidence>
<dbReference type="OMA" id="WTGLVYC"/>
<keyword evidence="2" id="KW-0472">Membrane</keyword>
<feature type="transmembrane region" description="Helical" evidence="2">
    <location>
        <begin position="150"/>
        <end position="172"/>
    </location>
</feature>
<dbReference type="AlphaFoldDB" id="C9SMV0"/>
<reference evidence="4" key="1">
    <citation type="journal article" date="2011" name="PLoS Pathog.">
        <title>Comparative genomics yields insights into niche adaptation of plant vascular wilt pathogens.</title>
        <authorList>
            <person name="Klosterman S.J."/>
            <person name="Subbarao K.V."/>
            <person name="Kang S."/>
            <person name="Veronese P."/>
            <person name="Gold S.E."/>
            <person name="Thomma B.P.H.J."/>
            <person name="Chen Z."/>
            <person name="Henrissat B."/>
            <person name="Lee Y.-H."/>
            <person name="Park J."/>
            <person name="Garcia-Pedrajas M.D."/>
            <person name="Barbara D.J."/>
            <person name="Anchieta A."/>
            <person name="de Jonge R."/>
            <person name="Santhanam P."/>
            <person name="Maruthachalam K."/>
            <person name="Atallah Z."/>
            <person name="Amyotte S.G."/>
            <person name="Paz Z."/>
            <person name="Inderbitzin P."/>
            <person name="Hayes R.J."/>
            <person name="Heiman D.I."/>
            <person name="Young S."/>
            <person name="Zeng Q."/>
            <person name="Engels R."/>
            <person name="Galagan J."/>
            <person name="Cuomo C.A."/>
            <person name="Dobinson K.F."/>
            <person name="Ma L.-J."/>
        </authorList>
    </citation>
    <scope>NUCLEOTIDE SEQUENCE [LARGE SCALE GENOMIC DNA]</scope>
    <source>
        <strain evidence="4">VaMs.102 / ATCC MYA-4576 / FGSC 10136</strain>
    </source>
</reference>
<organism evidence="4">
    <name type="scientific">Verticillium alfalfae (strain VaMs.102 / ATCC MYA-4576 / FGSC 10136)</name>
    <name type="common">Verticillium wilt of alfalfa</name>
    <name type="synonym">Verticillium albo-atrum</name>
    <dbReference type="NCBI Taxonomy" id="526221"/>
    <lineage>
        <taxon>Eukaryota</taxon>
        <taxon>Fungi</taxon>
        <taxon>Dikarya</taxon>
        <taxon>Ascomycota</taxon>
        <taxon>Pezizomycotina</taxon>
        <taxon>Sordariomycetes</taxon>
        <taxon>Hypocreomycetidae</taxon>
        <taxon>Glomerellales</taxon>
        <taxon>Plectosphaerellaceae</taxon>
        <taxon>Verticillium</taxon>
    </lineage>
</organism>
<gene>
    <name evidence="3" type="ORF">VDBG_06224</name>
</gene>
<evidence type="ECO:0000313" key="4">
    <source>
        <dbReference type="Proteomes" id="UP000008698"/>
    </source>
</evidence>
<keyword evidence="2" id="KW-0812">Transmembrane</keyword>
<keyword evidence="4" id="KW-1185">Reference proteome</keyword>
<evidence type="ECO:0000256" key="2">
    <source>
        <dbReference type="SAM" id="Phobius"/>
    </source>
</evidence>
<proteinExistence type="predicted"/>
<dbReference type="eggNOG" id="ENOG502SP80">
    <property type="taxonomic scope" value="Eukaryota"/>
</dbReference>